<feature type="transmembrane region" description="Helical" evidence="1">
    <location>
        <begin position="48"/>
        <end position="66"/>
    </location>
</feature>
<protein>
    <submittedName>
        <fullName evidence="2">Uncharacterized protein</fullName>
    </submittedName>
</protein>
<keyword evidence="1" id="KW-1133">Transmembrane helix</keyword>
<feature type="transmembrane region" description="Helical" evidence="1">
    <location>
        <begin position="12"/>
        <end position="36"/>
    </location>
</feature>
<evidence type="ECO:0000256" key="1">
    <source>
        <dbReference type="SAM" id="Phobius"/>
    </source>
</evidence>
<evidence type="ECO:0000313" key="2">
    <source>
        <dbReference type="EMBL" id="MCE2593975.1"/>
    </source>
</evidence>
<proteinExistence type="predicted"/>
<accession>A0ABS8W9B2</accession>
<keyword evidence="1" id="KW-0812">Transmembrane</keyword>
<comment type="caution">
    <text evidence="2">The sequence shown here is derived from an EMBL/GenBank/DDBJ whole genome shotgun (WGS) entry which is preliminary data.</text>
</comment>
<dbReference type="Proteomes" id="UP001201273">
    <property type="component" value="Unassembled WGS sequence"/>
</dbReference>
<evidence type="ECO:0000313" key="3">
    <source>
        <dbReference type="Proteomes" id="UP001201273"/>
    </source>
</evidence>
<keyword evidence="3" id="KW-1185">Reference proteome</keyword>
<reference evidence="2 3" key="1">
    <citation type="journal article" date="2022" name="Environ. Microbiol. Rep.">
        <title>Eco-phylogenetic analyses reveal divergent evolution of vitamin B12 metabolism in the marine bacterial family 'Psychromonadaceae'.</title>
        <authorList>
            <person name="Jin X."/>
            <person name="Yang Y."/>
            <person name="Cao H."/>
            <person name="Gao B."/>
            <person name="Zhao Z."/>
        </authorList>
    </citation>
    <scope>NUCLEOTIDE SEQUENCE [LARGE SCALE GENOMIC DNA]</scope>
    <source>
        <strain evidence="2 3">MKS20</strain>
    </source>
</reference>
<sequence length="75" mass="8629">MQLLLDFCFLWLKVFACFCLLIAISGGMFNLCLYVWAKGNITLYSDGLWQLIPIQAAFFSCIFMVTRTGRSEPFM</sequence>
<name>A0ABS8W9B2_9GAMM</name>
<keyword evidence="1" id="KW-0472">Membrane</keyword>
<dbReference type="EMBL" id="JAIMJA010000003">
    <property type="protein sequence ID" value="MCE2593975.1"/>
    <property type="molecule type" value="Genomic_DNA"/>
</dbReference>
<dbReference type="RefSeq" id="WP_233051558.1">
    <property type="nucleotide sequence ID" value="NZ_JAIMJA010000003.1"/>
</dbReference>
<gene>
    <name evidence="2" type="ORF">K6Y31_03995</name>
</gene>
<organism evidence="2 3">
    <name type="scientific">Motilimonas cestriensis</name>
    <dbReference type="NCBI Taxonomy" id="2742685"/>
    <lineage>
        <taxon>Bacteria</taxon>
        <taxon>Pseudomonadati</taxon>
        <taxon>Pseudomonadota</taxon>
        <taxon>Gammaproteobacteria</taxon>
        <taxon>Alteromonadales</taxon>
        <taxon>Alteromonadales genera incertae sedis</taxon>
        <taxon>Motilimonas</taxon>
    </lineage>
</organism>